<dbReference type="OrthoDB" id="10530321at2759"/>
<gene>
    <name evidence="2" type="ORF">ORAREDHAP_LOCUS10137</name>
</gene>
<evidence type="ECO:0000313" key="2">
    <source>
        <dbReference type="EMBL" id="CAB4298015.1"/>
    </source>
</evidence>
<accession>A0A6J5WD84</accession>
<feature type="region of interest" description="Disordered" evidence="1">
    <location>
        <begin position="86"/>
        <end position="107"/>
    </location>
</feature>
<reference evidence="3" key="1">
    <citation type="journal article" date="2020" name="Genome Biol.">
        <title>Gamete binning: chromosome-level and haplotype-resolved genome assembly enabled by high-throughput single-cell sequencing of gamete genomes.</title>
        <authorList>
            <person name="Campoy J.A."/>
            <person name="Sun H."/>
            <person name="Goel M."/>
            <person name="Jiao W.-B."/>
            <person name="Folz-Donahue K."/>
            <person name="Wang N."/>
            <person name="Rubio M."/>
            <person name="Liu C."/>
            <person name="Kukat C."/>
            <person name="Ruiz D."/>
            <person name="Huettel B."/>
            <person name="Schneeberger K."/>
        </authorList>
    </citation>
    <scope>NUCLEOTIDE SEQUENCE [LARGE SCALE GENOMIC DNA]</scope>
    <source>
        <strain evidence="3">cv. Rojo Pasion</strain>
    </source>
</reference>
<evidence type="ECO:0000313" key="3">
    <source>
        <dbReference type="Proteomes" id="UP000507245"/>
    </source>
</evidence>
<keyword evidence="3" id="KW-1185">Reference proteome</keyword>
<name>A0A6J5WD84_PRUAR</name>
<proteinExistence type="predicted"/>
<dbReference type="EMBL" id="CAEKKB010000001">
    <property type="protein sequence ID" value="CAB4298015.1"/>
    <property type="molecule type" value="Genomic_DNA"/>
</dbReference>
<evidence type="ECO:0000256" key="1">
    <source>
        <dbReference type="SAM" id="MobiDB-lite"/>
    </source>
</evidence>
<dbReference type="AlphaFoldDB" id="A0A6J5WD84"/>
<dbReference type="Proteomes" id="UP000507245">
    <property type="component" value="Unassembled WGS sequence"/>
</dbReference>
<protein>
    <submittedName>
        <fullName evidence="2">Uncharacterized protein</fullName>
    </submittedName>
</protein>
<feature type="compositionally biased region" description="Basic and acidic residues" evidence="1">
    <location>
        <begin position="95"/>
        <end position="107"/>
    </location>
</feature>
<organism evidence="2 3">
    <name type="scientific">Prunus armeniaca</name>
    <name type="common">Apricot</name>
    <name type="synonym">Armeniaca vulgaris</name>
    <dbReference type="NCBI Taxonomy" id="36596"/>
    <lineage>
        <taxon>Eukaryota</taxon>
        <taxon>Viridiplantae</taxon>
        <taxon>Streptophyta</taxon>
        <taxon>Embryophyta</taxon>
        <taxon>Tracheophyta</taxon>
        <taxon>Spermatophyta</taxon>
        <taxon>Magnoliopsida</taxon>
        <taxon>eudicotyledons</taxon>
        <taxon>Gunneridae</taxon>
        <taxon>Pentapetalae</taxon>
        <taxon>rosids</taxon>
        <taxon>fabids</taxon>
        <taxon>Rosales</taxon>
        <taxon>Rosaceae</taxon>
        <taxon>Amygdaloideae</taxon>
        <taxon>Amygdaleae</taxon>
        <taxon>Prunus</taxon>
    </lineage>
</organism>
<sequence>MAPRAASARKRIGGLYIFQGLEEQHSCRSTPRYIPEVVKRTDLDLSCGGTHCARTVWIEGKNETLCNTNKHLAITMTKIAVGVQRINGNNPMKNTNEREEPPSPRFF</sequence>